<keyword evidence="1" id="KW-0732">Signal</keyword>
<evidence type="ECO:0000256" key="1">
    <source>
        <dbReference type="SAM" id="SignalP"/>
    </source>
</evidence>
<name>A0ABQ1G392_9GAMM</name>
<feature type="chain" id="PRO_5046415717" evidence="1">
    <location>
        <begin position="19"/>
        <end position="181"/>
    </location>
</feature>
<sequence>MWRHWLLCLAFAFGLANASQPGPPQLVLHGTITTQSGEHPALFTLMCTTGSGGALSLQLAVVRDTAPDFPFDAFEGPNAPASQLPSATLQVGKQSFSPVPVTGWISGDDPDMFVFGIATTLRRRNAVTDFVAALGKPGVTIIWAQNANNMQTPPLAAEFVLDAVQSHALQRIAAPCLPRGP</sequence>
<dbReference type="RefSeq" id="WP_188794614.1">
    <property type="nucleotide sequence ID" value="NZ_BMJA01000002.1"/>
</dbReference>
<gene>
    <name evidence="2" type="ORF">GCM10010981_24650</name>
</gene>
<evidence type="ECO:0000313" key="2">
    <source>
        <dbReference type="EMBL" id="GGA34671.1"/>
    </source>
</evidence>
<feature type="signal peptide" evidence="1">
    <location>
        <begin position="1"/>
        <end position="18"/>
    </location>
</feature>
<protein>
    <submittedName>
        <fullName evidence="2">Uncharacterized protein</fullName>
    </submittedName>
</protein>
<dbReference type="Proteomes" id="UP000620046">
    <property type="component" value="Unassembled WGS sequence"/>
</dbReference>
<keyword evidence="3" id="KW-1185">Reference proteome</keyword>
<accession>A0ABQ1G392</accession>
<organism evidence="2 3">
    <name type="scientific">Dyella nitratireducens</name>
    <dbReference type="NCBI Taxonomy" id="1849580"/>
    <lineage>
        <taxon>Bacteria</taxon>
        <taxon>Pseudomonadati</taxon>
        <taxon>Pseudomonadota</taxon>
        <taxon>Gammaproteobacteria</taxon>
        <taxon>Lysobacterales</taxon>
        <taxon>Rhodanobacteraceae</taxon>
        <taxon>Dyella</taxon>
    </lineage>
</organism>
<proteinExistence type="predicted"/>
<dbReference type="EMBL" id="BMJA01000002">
    <property type="protein sequence ID" value="GGA34671.1"/>
    <property type="molecule type" value="Genomic_DNA"/>
</dbReference>
<comment type="caution">
    <text evidence="2">The sequence shown here is derived from an EMBL/GenBank/DDBJ whole genome shotgun (WGS) entry which is preliminary data.</text>
</comment>
<evidence type="ECO:0000313" key="3">
    <source>
        <dbReference type="Proteomes" id="UP000620046"/>
    </source>
</evidence>
<reference evidence="3" key="1">
    <citation type="journal article" date="2019" name="Int. J. Syst. Evol. Microbiol.">
        <title>The Global Catalogue of Microorganisms (GCM) 10K type strain sequencing project: providing services to taxonomists for standard genome sequencing and annotation.</title>
        <authorList>
            <consortium name="The Broad Institute Genomics Platform"/>
            <consortium name="The Broad Institute Genome Sequencing Center for Infectious Disease"/>
            <person name="Wu L."/>
            <person name="Ma J."/>
        </authorList>
    </citation>
    <scope>NUCLEOTIDE SEQUENCE [LARGE SCALE GENOMIC DNA]</scope>
    <source>
        <strain evidence="3">CGMCC 1.15439</strain>
    </source>
</reference>